<dbReference type="PANTHER" id="PTHR24189:SF50">
    <property type="entry name" value="ANKYRIN REPEAT AND SOCS BOX PROTEIN 2"/>
    <property type="match status" value="1"/>
</dbReference>
<accession>A0A328B658</accession>
<dbReference type="Proteomes" id="UP000249524">
    <property type="component" value="Unassembled WGS sequence"/>
</dbReference>
<dbReference type="SUPFAM" id="SSF48403">
    <property type="entry name" value="Ankyrin repeat"/>
    <property type="match status" value="1"/>
</dbReference>
<evidence type="ECO:0000256" key="3">
    <source>
        <dbReference type="PROSITE-ProRule" id="PRU00023"/>
    </source>
</evidence>
<feature type="repeat" description="ANK" evidence="3">
    <location>
        <begin position="144"/>
        <end position="176"/>
    </location>
</feature>
<dbReference type="InterPro" id="IPR050745">
    <property type="entry name" value="Multifunctional_regulatory"/>
</dbReference>
<evidence type="ECO:0000256" key="4">
    <source>
        <dbReference type="SAM" id="SignalP"/>
    </source>
</evidence>
<dbReference type="PROSITE" id="PS50297">
    <property type="entry name" value="ANK_REP_REGION"/>
    <property type="match status" value="2"/>
</dbReference>
<protein>
    <submittedName>
        <fullName evidence="5">Uncharacterized protein</fullName>
    </submittedName>
</protein>
<sequence>MPKSFAAPLTALALLLAPAAAAAQTPEALQIAVMQDDPAAIDRAIRAGADPRALGPHGSPLAIAAMSGKARAVRALLDHGADPAAPGPNGDNALGSAFFAMNGVALLGRDEAPDPARRAQALEVLRLVAARKIGLDTPIRVGPSTFTPLMLAAEAGALDVTQILLDAGANPNATNSGRYTPIDYAVDRPPSWAALPQGRRTDIVRALLAKGARLDRAGADGVTPLARARRAGNPEIVALLEGR</sequence>
<dbReference type="RefSeq" id="WP_111277856.1">
    <property type="nucleotide sequence ID" value="NZ_QFYS01000010.1"/>
</dbReference>
<keyword evidence="6" id="KW-1185">Reference proteome</keyword>
<evidence type="ECO:0000256" key="2">
    <source>
        <dbReference type="ARBA" id="ARBA00023043"/>
    </source>
</evidence>
<comment type="caution">
    <text evidence="5">The sequence shown here is derived from an EMBL/GenBank/DDBJ whole genome shotgun (WGS) entry which is preliminary data.</text>
</comment>
<dbReference type="AlphaFoldDB" id="A0A328B658"/>
<reference evidence="5 6" key="1">
    <citation type="submission" date="2018-05" db="EMBL/GenBank/DDBJ databases">
        <authorList>
            <person name="Lanie J.A."/>
            <person name="Ng W.-L."/>
            <person name="Kazmierczak K.M."/>
            <person name="Andrzejewski T.M."/>
            <person name="Davidsen T.M."/>
            <person name="Wayne K.J."/>
            <person name="Tettelin H."/>
            <person name="Glass J.I."/>
            <person name="Rusch D."/>
            <person name="Podicherti R."/>
            <person name="Tsui H.-C.T."/>
            <person name="Winkler M.E."/>
        </authorList>
    </citation>
    <scope>NUCLEOTIDE SEQUENCE [LARGE SCALE GENOMIC DNA]</scope>
    <source>
        <strain evidence="5 6">BUT-10</strain>
    </source>
</reference>
<dbReference type="InterPro" id="IPR002110">
    <property type="entry name" value="Ankyrin_rpt"/>
</dbReference>
<dbReference type="PROSITE" id="PS50088">
    <property type="entry name" value="ANK_REPEAT"/>
    <property type="match status" value="2"/>
</dbReference>
<dbReference type="EMBL" id="QFYS01000010">
    <property type="protein sequence ID" value="RAK62860.1"/>
    <property type="molecule type" value="Genomic_DNA"/>
</dbReference>
<feature type="signal peptide" evidence="4">
    <location>
        <begin position="1"/>
        <end position="22"/>
    </location>
</feature>
<proteinExistence type="predicted"/>
<dbReference type="OrthoDB" id="9812708at2"/>
<dbReference type="Pfam" id="PF00023">
    <property type="entry name" value="Ank"/>
    <property type="match status" value="1"/>
</dbReference>
<keyword evidence="4" id="KW-0732">Signal</keyword>
<dbReference type="InterPro" id="IPR036770">
    <property type="entry name" value="Ankyrin_rpt-contain_sf"/>
</dbReference>
<gene>
    <name evidence="5" type="ORF">DJ019_18585</name>
</gene>
<feature type="chain" id="PRO_5016370837" evidence="4">
    <location>
        <begin position="23"/>
        <end position="243"/>
    </location>
</feature>
<dbReference type="SMART" id="SM00248">
    <property type="entry name" value="ANK"/>
    <property type="match status" value="4"/>
</dbReference>
<dbReference type="Pfam" id="PF13857">
    <property type="entry name" value="Ank_5"/>
    <property type="match status" value="1"/>
</dbReference>
<name>A0A328B658_9CAUL</name>
<dbReference type="Gene3D" id="1.25.40.20">
    <property type="entry name" value="Ankyrin repeat-containing domain"/>
    <property type="match status" value="2"/>
</dbReference>
<keyword evidence="1" id="KW-0677">Repeat</keyword>
<keyword evidence="2 3" id="KW-0040">ANK repeat</keyword>
<organism evidence="5 6">
    <name type="scientific">Phenylobacterium kunshanense</name>
    <dbReference type="NCBI Taxonomy" id="1445034"/>
    <lineage>
        <taxon>Bacteria</taxon>
        <taxon>Pseudomonadati</taxon>
        <taxon>Pseudomonadota</taxon>
        <taxon>Alphaproteobacteria</taxon>
        <taxon>Caulobacterales</taxon>
        <taxon>Caulobacteraceae</taxon>
        <taxon>Phenylobacterium</taxon>
    </lineage>
</organism>
<evidence type="ECO:0000256" key="1">
    <source>
        <dbReference type="ARBA" id="ARBA00022737"/>
    </source>
</evidence>
<feature type="repeat" description="ANK" evidence="3">
    <location>
        <begin position="56"/>
        <end position="88"/>
    </location>
</feature>
<dbReference type="PANTHER" id="PTHR24189">
    <property type="entry name" value="MYOTROPHIN"/>
    <property type="match status" value="1"/>
</dbReference>
<evidence type="ECO:0000313" key="5">
    <source>
        <dbReference type="EMBL" id="RAK62860.1"/>
    </source>
</evidence>
<evidence type="ECO:0000313" key="6">
    <source>
        <dbReference type="Proteomes" id="UP000249524"/>
    </source>
</evidence>